<name>A0ABX9IB03_9ACTN</name>
<accession>A0ABX9IB03</accession>
<reference evidence="2 3" key="1">
    <citation type="submission" date="2017-09" db="EMBL/GenBank/DDBJ databases">
        <authorList>
            <person name="Bumgarner R.E."/>
        </authorList>
    </citation>
    <scope>NUCLEOTIDE SEQUENCE [LARGE SCALE GENOMIC DNA]</scope>
    <source>
        <strain evidence="2 3">T34998</strain>
    </source>
</reference>
<gene>
    <name evidence="2" type="ORF">CP880_01470</name>
</gene>
<keyword evidence="1" id="KW-0472">Membrane</keyword>
<feature type="transmembrane region" description="Helical" evidence="1">
    <location>
        <begin position="67"/>
        <end position="92"/>
    </location>
</feature>
<dbReference type="EMBL" id="PCZS01000001">
    <property type="protein sequence ID" value="REB70477.1"/>
    <property type="molecule type" value="Genomic_DNA"/>
</dbReference>
<keyword evidence="3" id="KW-1185">Reference proteome</keyword>
<evidence type="ECO:0000256" key="1">
    <source>
        <dbReference type="SAM" id="Phobius"/>
    </source>
</evidence>
<feature type="transmembrane region" description="Helical" evidence="1">
    <location>
        <begin position="180"/>
        <end position="199"/>
    </location>
</feature>
<feature type="transmembrane region" description="Helical" evidence="1">
    <location>
        <begin position="142"/>
        <end position="160"/>
    </location>
</feature>
<keyword evidence="1" id="KW-1133">Transmembrane helix</keyword>
<evidence type="ECO:0000313" key="2">
    <source>
        <dbReference type="EMBL" id="REB70477.1"/>
    </source>
</evidence>
<feature type="transmembrane region" description="Helical" evidence="1">
    <location>
        <begin position="33"/>
        <end position="55"/>
    </location>
</feature>
<dbReference type="Proteomes" id="UP000256324">
    <property type="component" value="Unassembled WGS sequence"/>
</dbReference>
<feature type="transmembrane region" description="Helical" evidence="1">
    <location>
        <begin position="112"/>
        <end position="135"/>
    </location>
</feature>
<evidence type="ECO:0000313" key="3">
    <source>
        <dbReference type="Proteomes" id="UP000256324"/>
    </source>
</evidence>
<sequence length="210" mass="22872">MTGVFITIIWWYARVNLYLDHSEWPRPILLMEVAPVLMISLSVFAAVIPATWLIITSPRRLELSFAATALLVTDPAIVTPLIMTSILRMLPLNLLPGARYLDPSSPTPVADLFGWADMAAFVPTLMICAGIALLTEGILGRLVSLPIAPLTLLLIVIFQTRGYCRFLPGVPHTATTSNTTGWLVGIVTWVIGIAIFGTTRGGSRGLLSRY</sequence>
<comment type="caution">
    <text evidence="2">The sequence shown here is derived from an EMBL/GenBank/DDBJ whole genome shotgun (WGS) entry which is preliminary data.</text>
</comment>
<organism evidence="2 3">
    <name type="scientific">Cutibacterium namnetense</name>
    <dbReference type="NCBI Taxonomy" id="1574624"/>
    <lineage>
        <taxon>Bacteria</taxon>
        <taxon>Bacillati</taxon>
        <taxon>Actinomycetota</taxon>
        <taxon>Actinomycetes</taxon>
        <taxon>Propionibacteriales</taxon>
        <taxon>Propionibacteriaceae</taxon>
        <taxon>Cutibacterium</taxon>
    </lineage>
</organism>
<keyword evidence="1" id="KW-0812">Transmembrane</keyword>
<proteinExistence type="predicted"/>
<protein>
    <submittedName>
        <fullName evidence="2">Uncharacterized protein</fullName>
    </submittedName>
</protein>